<dbReference type="Pfam" id="PF13602">
    <property type="entry name" value="ADH_zinc_N_2"/>
    <property type="match status" value="1"/>
</dbReference>
<sequence length="485" mass="53584">MRASFKNSARATDAYVTVPVIGDPSSALWASSGKETLAIDDFMERDNDMVCSVYYSAVNDRDILWALGNIPKTQDLQWRFNHGFYGYEFVGRRSNGARVIGLVPGLALATSLNYKRGLVMDLPDSWTMKDAASVPYAYCSVYYALVVKTPLREGQKILVHSGASATGTAAIRTALSVGATVYTTIESEEERKYMKKYFPKLAESHIIFRKQELSITDGIEKLTSGQGVDVVLSPCANDELFEESVSSLACCGQYVEIGRTNTSKVVEAFAAKLMQRNMTYTRVDTVVILNDKASHAKLIQCVGKDLERGVIKPIGATLYEAAQISQAFKAASENRVLGKVVIQIREEELYDSFLSQPLSLPVNPRVTCDPRKVYILCGGLGGFGLEMAHWLVQRGARNIVLTSRRGVRTGYQEYKITMLQRYYKANISVVATTLKSTADARALIQQAQQMGPVGGIFILTLVLNDRFLSQLNRETFTEAANSKIL</sequence>
<protein>
    <submittedName>
        <fullName evidence="11">Fatty acid synthase-like</fullName>
    </submittedName>
</protein>
<proteinExistence type="predicted"/>
<reference evidence="11" key="1">
    <citation type="submission" date="2025-08" db="UniProtKB">
        <authorList>
            <consortium name="RefSeq"/>
        </authorList>
    </citation>
    <scope>IDENTIFICATION</scope>
</reference>
<evidence type="ECO:0000256" key="6">
    <source>
        <dbReference type="ARBA" id="ARBA00023098"/>
    </source>
</evidence>
<organism evidence="10 11">
    <name type="scientific">Aplysia californica</name>
    <name type="common">California sea hare</name>
    <dbReference type="NCBI Taxonomy" id="6500"/>
    <lineage>
        <taxon>Eukaryota</taxon>
        <taxon>Metazoa</taxon>
        <taxon>Spiralia</taxon>
        <taxon>Lophotrochozoa</taxon>
        <taxon>Mollusca</taxon>
        <taxon>Gastropoda</taxon>
        <taxon>Heterobranchia</taxon>
        <taxon>Euthyneura</taxon>
        <taxon>Tectipleura</taxon>
        <taxon>Aplysiida</taxon>
        <taxon>Aplysioidea</taxon>
        <taxon>Aplysiidae</taxon>
        <taxon>Aplysia</taxon>
    </lineage>
</organism>
<dbReference type="InterPro" id="IPR013968">
    <property type="entry name" value="PKS_KR"/>
</dbReference>
<dbReference type="RefSeq" id="XP_035825333.1">
    <property type="nucleotide sequence ID" value="XM_035969440.1"/>
</dbReference>
<keyword evidence="3" id="KW-0276">Fatty acid metabolism</keyword>
<keyword evidence="4" id="KW-0521">NADP</keyword>
<dbReference type="GeneID" id="118477584"/>
<dbReference type="SUPFAM" id="SSF50129">
    <property type="entry name" value="GroES-like"/>
    <property type="match status" value="1"/>
</dbReference>
<feature type="non-terminal residue" evidence="11">
    <location>
        <position position="485"/>
    </location>
</feature>
<dbReference type="Gene3D" id="3.90.180.10">
    <property type="entry name" value="Medium-chain alcohol dehydrogenases, catalytic domain"/>
    <property type="match status" value="1"/>
</dbReference>
<name>A0ABM1VSE1_APLCA</name>
<dbReference type="InterPro" id="IPR050091">
    <property type="entry name" value="PKS_NRPS_Biosynth_Enz"/>
</dbReference>
<evidence type="ECO:0000256" key="8">
    <source>
        <dbReference type="ARBA" id="ARBA00023268"/>
    </source>
</evidence>
<evidence type="ECO:0000256" key="5">
    <source>
        <dbReference type="ARBA" id="ARBA00023002"/>
    </source>
</evidence>
<gene>
    <name evidence="11" type="primary">LOC118477584</name>
</gene>
<evidence type="ECO:0000313" key="10">
    <source>
        <dbReference type="Proteomes" id="UP000694888"/>
    </source>
</evidence>
<dbReference type="PANTHER" id="PTHR43775">
    <property type="entry name" value="FATTY ACID SYNTHASE"/>
    <property type="match status" value="1"/>
</dbReference>
<dbReference type="Proteomes" id="UP000694888">
    <property type="component" value="Unplaced"/>
</dbReference>
<accession>A0ABM1VSE1</accession>
<dbReference type="SUPFAM" id="SSF51735">
    <property type="entry name" value="NAD(P)-binding Rossmann-fold domains"/>
    <property type="match status" value="2"/>
</dbReference>
<keyword evidence="1" id="KW-0596">Phosphopantetheine</keyword>
<keyword evidence="6" id="KW-0443">Lipid metabolism</keyword>
<dbReference type="SMART" id="SM00829">
    <property type="entry name" value="PKS_ER"/>
    <property type="match status" value="1"/>
</dbReference>
<evidence type="ECO:0000256" key="3">
    <source>
        <dbReference type="ARBA" id="ARBA00022832"/>
    </source>
</evidence>
<dbReference type="InterPro" id="IPR020843">
    <property type="entry name" value="ER"/>
</dbReference>
<dbReference type="Gene3D" id="3.40.50.720">
    <property type="entry name" value="NAD(P)-binding Rossmann-like Domain"/>
    <property type="match status" value="1"/>
</dbReference>
<dbReference type="CDD" id="cd05195">
    <property type="entry name" value="enoyl_red"/>
    <property type="match status" value="1"/>
</dbReference>
<dbReference type="PANTHER" id="PTHR43775:SF7">
    <property type="entry name" value="FATTY ACID SYNTHASE"/>
    <property type="match status" value="1"/>
</dbReference>
<keyword evidence="2" id="KW-0444">Lipid biosynthesis</keyword>
<dbReference type="InterPro" id="IPR011032">
    <property type="entry name" value="GroES-like_sf"/>
</dbReference>
<evidence type="ECO:0000256" key="1">
    <source>
        <dbReference type="ARBA" id="ARBA00022450"/>
    </source>
</evidence>
<keyword evidence="10" id="KW-1185">Reference proteome</keyword>
<feature type="domain" description="Enoyl reductase (ER)" evidence="9">
    <location>
        <begin position="33"/>
        <end position="342"/>
    </location>
</feature>
<dbReference type="Pfam" id="PF08659">
    <property type="entry name" value="KR"/>
    <property type="match status" value="1"/>
</dbReference>
<keyword evidence="5" id="KW-0560">Oxidoreductase</keyword>
<evidence type="ECO:0000256" key="4">
    <source>
        <dbReference type="ARBA" id="ARBA00022857"/>
    </source>
</evidence>
<evidence type="ECO:0000313" key="11">
    <source>
        <dbReference type="RefSeq" id="XP_035825333.1"/>
    </source>
</evidence>
<keyword evidence="8" id="KW-0511">Multifunctional enzyme</keyword>
<dbReference type="InterPro" id="IPR036291">
    <property type="entry name" value="NAD(P)-bd_dom_sf"/>
</dbReference>
<keyword evidence="7" id="KW-0275">Fatty acid biosynthesis</keyword>
<evidence type="ECO:0000256" key="7">
    <source>
        <dbReference type="ARBA" id="ARBA00023160"/>
    </source>
</evidence>
<evidence type="ECO:0000256" key="2">
    <source>
        <dbReference type="ARBA" id="ARBA00022516"/>
    </source>
</evidence>
<evidence type="ECO:0000259" key="9">
    <source>
        <dbReference type="SMART" id="SM00829"/>
    </source>
</evidence>